<comment type="caution">
    <text evidence="1">The sequence shown here is derived from an EMBL/GenBank/DDBJ whole genome shotgun (WGS) entry which is preliminary data.</text>
</comment>
<name>A0AAD4LA42_9AGAM</name>
<gene>
    <name evidence="1" type="ORF">EDB92DRAFT_1890100</name>
</gene>
<protein>
    <recommendedName>
        <fullName evidence="3">Small secreted protein</fullName>
    </recommendedName>
</protein>
<evidence type="ECO:0000313" key="1">
    <source>
        <dbReference type="EMBL" id="KAH8983492.1"/>
    </source>
</evidence>
<organism evidence="1 2">
    <name type="scientific">Lactarius akahatsu</name>
    <dbReference type="NCBI Taxonomy" id="416441"/>
    <lineage>
        <taxon>Eukaryota</taxon>
        <taxon>Fungi</taxon>
        <taxon>Dikarya</taxon>
        <taxon>Basidiomycota</taxon>
        <taxon>Agaricomycotina</taxon>
        <taxon>Agaricomycetes</taxon>
        <taxon>Russulales</taxon>
        <taxon>Russulaceae</taxon>
        <taxon>Lactarius</taxon>
    </lineage>
</organism>
<keyword evidence="2" id="KW-1185">Reference proteome</keyword>
<proteinExistence type="predicted"/>
<reference evidence="1" key="1">
    <citation type="submission" date="2022-01" db="EMBL/GenBank/DDBJ databases">
        <title>Comparative genomics reveals a dynamic genome evolution in the ectomycorrhizal milk-cap (Lactarius) mushrooms.</title>
        <authorList>
            <consortium name="DOE Joint Genome Institute"/>
            <person name="Lebreton A."/>
            <person name="Tang N."/>
            <person name="Kuo A."/>
            <person name="LaButti K."/>
            <person name="Drula E."/>
            <person name="Barry K."/>
            <person name="Clum A."/>
            <person name="Lipzen A."/>
            <person name="Mousain D."/>
            <person name="Ng V."/>
            <person name="Wang R."/>
            <person name="Wang X."/>
            <person name="Dai Y."/>
            <person name="Henrissat B."/>
            <person name="Grigoriev I.V."/>
            <person name="Guerin-Laguette A."/>
            <person name="Yu F."/>
            <person name="Martin F.M."/>
        </authorList>
    </citation>
    <scope>NUCLEOTIDE SEQUENCE</scope>
    <source>
        <strain evidence="1">QP</strain>
    </source>
</reference>
<accession>A0AAD4LA42</accession>
<evidence type="ECO:0008006" key="3">
    <source>
        <dbReference type="Google" id="ProtNLM"/>
    </source>
</evidence>
<dbReference type="EMBL" id="JAKELL010000087">
    <property type="protein sequence ID" value="KAH8983492.1"/>
    <property type="molecule type" value="Genomic_DNA"/>
</dbReference>
<evidence type="ECO:0000313" key="2">
    <source>
        <dbReference type="Proteomes" id="UP001201163"/>
    </source>
</evidence>
<dbReference type="AlphaFoldDB" id="A0AAD4LA42"/>
<sequence>MASSSSSPAFSPPPYLNVTALTAHGGVSVFECWQLLPGFATSSQTGTAGASILQLGNLANASYSVIPPGFNAGFHSAPAKQWVVFLGGLAHVTLANSTDEAFIKGGKNGLIFAADTSDVSPKGHSTNYPSKEETLAIQIPTGGLIPQHTVLYNGPCKGKQLLGRSLDDLD</sequence>
<dbReference type="Proteomes" id="UP001201163">
    <property type="component" value="Unassembled WGS sequence"/>
</dbReference>